<comment type="caution">
    <text evidence="1">The sequence shown here is derived from an EMBL/GenBank/DDBJ whole genome shotgun (WGS) entry which is preliminary data.</text>
</comment>
<organism evidence="1 2">
    <name type="scientific">Thalassiosira oceanica</name>
    <name type="common">Marine diatom</name>
    <dbReference type="NCBI Taxonomy" id="159749"/>
    <lineage>
        <taxon>Eukaryota</taxon>
        <taxon>Sar</taxon>
        <taxon>Stramenopiles</taxon>
        <taxon>Ochrophyta</taxon>
        <taxon>Bacillariophyta</taxon>
        <taxon>Coscinodiscophyceae</taxon>
        <taxon>Thalassiosirophycidae</taxon>
        <taxon>Thalassiosirales</taxon>
        <taxon>Thalassiosiraceae</taxon>
        <taxon>Thalassiosira</taxon>
    </lineage>
</organism>
<keyword evidence="2" id="KW-1185">Reference proteome</keyword>
<evidence type="ECO:0000313" key="1">
    <source>
        <dbReference type="EMBL" id="EJK71030.1"/>
    </source>
</evidence>
<dbReference type="EMBL" id="AGNL01007728">
    <property type="protein sequence ID" value="EJK71030.1"/>
    <property type="molecule type" value="Genomic_DNA"/>
</dbReference>
<evidence type="ECO:0000313" key="2">
    <source>
        <dbReference type="Proteomes" id="UP000266841"/>
    </source>
</evidence>
<accession>K0T013</accession>
<gene>
    <name evidence="1" type="ORF">THAOC_07562</name>
</gene>
<reference evidence="1 2" key="1">
    <citation type="journal article" date="2012" name="Genome Biol.">
        <title>Genome and low-iron response of an oceanic diatom adapted to chronic iron limitation.</title>
        <authorList>
            <person name="Lommer M."/>
            <person name="Specht M."/>
            <person name="Roy A.S."/>
            <person name="Kraemer L."/>
            <person name="Andreson R."/>
            <person name="Gutowska M.A."/>
            <person name="Wolf J."/>
            <person name="Bergner S.V."/>
            <person name="Schilhabel M.B."/>
            <person name="Klostermeier U.C."/>
            <person name="Beiko R.G."/>
            <person name="Rosenstiel P."/>
            <person name="Hippler M."/>
            <person name="Laroche J."/>
        </authorList>
    </citation>
    <scope>NUCLEOTIDE SEQUENCE [LARGE SCALE GENOMIC DNA]</scope>
    <source>
        <strain evidence="1 2">CCMP1005</strain>
    </source>
</reference>
<name>K0T013_THAOC</name>
<dbReference type="Proteomes" id="UP000266841">
    <property type="component" value="Unassembled WGS sequence"/>
</dbReference>
<dbReference type="OrthoDB" id="2018246at2759"/>
<protein>
    <submittedName>
        <fullName evidence="1">Uncharacterized protein</fullName>
    </submittedName>
</protein>
<sequence length="88" mass="9079">MTTATASQSNAASVDPDVKVQSDLSALSEQISLVRSMLKLAGPLSSIKEDEALLAVIGFLEACAPRMVELIEAAAGVRVGRNVRGVPG</sequence>
<feature type="non-terminal residue" evidence="1">
    <location>
        <position position="88"/>
    </location>
</feature>
<proteinExistence type="predicted"/>
<dbReference type="AlphaFoldDB" id="K0T013"/>